<evidence type="ECO:0000313" key="2">
    <source>
        <dbReference type="Proteomes" id="UP001454036"/>
    </source>
</evidence>
<comment type="caution">
    <text evidence="1">The sequence shown here is derived from an EMBL/GenBank/DDBJ whole genome shotgun (WGS) entry which is preliminary data.</text>
</comment>
<sequence length="110" mass="12358">MMVLGLSWTASYVTRVHVLPGIGLKPICYFEEEETSLNLATRFLLAMDENSVDTILDPQVRETANMEELRVLTKLFQKCLSMNENNRPSVSSIQFVTSSSDHSPLLSSSF</sequence>
<proteinExistence type="predicted"/>
<name>A0AAV3Q7Z0_LITER</name>
<keyword evidence="2" id="KW-1185">Reference proteome</keyword>
<reference evidence="1 2" key="1">
    <citation type="submission" date="2024-01" db="EMBL/GenBank/DDBJ databases">
        <title>The complete chloroplast genome sequence of Lithospermum erythrorhizon: insights into the phylogenetic relationship among Boraginaceae species and the maternal lineages of purple gromwells.</title>
        <authorList>
            <person name="Okada T."/>
            <person name="Watanabe K."/>
        </authorList>
    </citation>
    <scope>NUCLEOTIDE SEQUENCE [LARGE SCALE GENOMIC DNA]</scope>
</reference>
<evidence type="ECO:0000313" key="1">
    <source>
        <dbReference type="EMBL" id="GAA0158553.1"/>
    </source>
</evidence>
<organism evidence="1 2">
    <name type="scientific">Lithospermum erythrorhizon</name>
    <name type="common">Purple gromwell</name>
    <name type="synonym">Lithospermum officinale var. erythrorhizon</name>
    <dbReference type="NCBI Taxonomy" id="34254"/>
    <lineage>
        <taxon>Eukaryota</taxon>
        <taxon>Viridiplantae</taxon>
        <taxon>Streptophyta</taxon>
        <taxon>Embryophyta</taxon>
        <taxon>Tracheophyta</taxon>
        <taxon>Spermatophyta</taxon>
        <taxon>Magnoliopsida</taxon>
        <taxon>eudicotyledons</taxon>
        <taxon>Gunneridae</taxon>
        <taxon>Pentapetalae</taxon>
        <taxon>asterids</taxon>
        <taxon>lamiids</taxon>
        <taxon>Boraginales</taxon>
        <taxon>Boraginaceae</taxon>
        <taxon>Boraginoideae</taxon>
        <taxon>Lithospermeae</taxon>
        <taxon>Lithospermum</taxon>
    </lineage>
</organism>
<dbReference type="Proteomes" id="UP001454036">
    <property type="component" value="Unassembled WGS sequence"/>
</dbReference>
<accession>A0AAV3Q7Z0</accession>
<protein>
    <submittedName>
        <fullName evidence="1">Uncharacterized protein</fullName>
    </submittedName>
</protein>
<dbReference type="AlphaFoldDB" id="A0AAV3Q7Z0"/>
<gene>
    <name evidence="1" type="ORF">LIER_15546</name>
</gene>
<dbReference type="EMBL" id="BAABME010003376">
    <property type="protein sequence ID" value="GAA0158553.1"/>
    <property type="molecule type" value="Genomic_DNA"/>
</dbReference>
<dbReference type="Gene3D" id="1.10.510.10">
    <property type="entry name" value="Transferase(Phosphotransferase) domain 1"/>
    <property type="match status" value="1"/>
</dbReference>